<evidence type="ECO:0000313" key="1">
    <source>
        <dbReference type="EMBL" id="MBF6297070.1"/>
    </source>
</evidence>
<organism evidence="1 2">
    <name type="scientific">Nocardia amamiensis</name>
    <dbReference type="NCBI Taxonomy" id="404578"/>
    <lineage>
        <taxon>Bacteria</taxon>
        <taxon>Bacillati</taxon>
        <taxon>Actinomycetota</taxon>
        <taxon>Actinomycetes</taxon>
        <taxon>Mycobacteriales</taxon>
        <taxon>Nocardiaceae</taxon>
        <taxon>Nocardia</taxon>
    </lineage>
</organism>
<protein>
    <submittedName>
        <fullName evidence="1">Uncharacterized protein</fullName>
    </submittedName>
</protein>
<reference evidence="1 2" key="1">
    <citation type="submission" date="2020-10" db="EMBL/GenBank/DDBJ databases">
        <title>Identification of Nocardia species via Next-generation sequencing and recognition of intraspecies genetic diversity.</title>
        <authorList>
            <person name="Li P."/>
            <person name="Li P."/>
            <person name="Lu B."/>
        </authorList>
    </citation>
    <scope>NUCLEOTIDE SEQUENCE [LARGE SCALE GENOMIC DNA]</scope>
    <source>
        <strain evidence="1 2">BJ06-0157</strain>
    </source>
</reference>
<accession>A0ABS0CKD0</accession>
<evidence type="ECO:0000313" key="2">
    <source>
        <dbReference type="Proteomes" id="UP000702209"/>
    </source>
</evidence>
<comment type="caution">
    <text evidence="1">The sequence shown here is derived from an EMBL/GenBank/DDBJ whole genome shotgun (WGS) entry which is preliminary data.</text>
</comment>
<proteinExistence type="predicted"/>
<dbReference type="RefSeq" id="WP_195128425.1">
    <property type="nucleotide sequence ID" value="NZ_JADLQX010000003.1"/>
</dbReference>
<dbReference type="Proteomes" id="UP000702209">
    <property type="component" value="Unassembled WGS sequence"/>
</dbReference>
<keyword evidence="2" id="KW-1185">Reference proteome</keyword>
<gene>
    <name evidence="1" type="ORF">IU459_05870</name>
</gene>
<name>A0ABS0CKD0_9NOCA</name>
<dbReference type="EMBL" id="JADLQX010000003">
    <property type="protein sequence ID" value="MBF6297070.1"/>
    <property type="molecule type" value="Genomic_DNA"/>
</dbReference>
<sequence length="103" mass="10939">MNYDHRAMAEIAVLADLIAAIDTALADAACRDRYPGTRRAHVFAVVLYELIASARTVVGPDAGRVYAAPILDSLIDDAPAADELSILDLLVPVLVACHIANEP</sequence>